<comment type="caution">
    <text evidence="2">The sequence shown here is derived from an EMBL/GenBank/DDBJ whole genome shotgun (WGS) entry which is preliminary data.</text>
</comment>
<evidence type="ECO:0000313" key="2">
    <source>
        <dbReference type="EMBL" id="PXX55608.1"/>
    </source>
</evidence>
<dbReference type="InterPro" id="IPR011576">
    <property type="entry name" value="Pyridox_Oxase_N"/>
</dbReference>
<feature type="domain" description="Pyridoxamine 5'-phosphate oxidase N-terminal" evidence="1">
    <location>
        <begin position="30"/>
        <end position="140"/>
    </location>
</feature>
<evidence type="ECO:0000313" key="3">
    <source>
        <dbReference type="Proteomes" id="UP000247569"/>
    </source>
</evidence>
<accession>A0A318JMT4</accession>
<evidence type="ECO:0000259" key="1">
    <source>
        <dbReference type="Pfam" id="PF01243"/>
    </source>
</evidence>
<organism evidence="2 3">
    <name type="scientific">Nocardia tenerifensis</name>
    <dbReference type="NCBI Taxonomy" id="228006"/>
    <lineage>
        <taxon>Bacteria</taxon>
        <taxon>Bacillati</taxon>
        <taxon>Actinomycetota</taxon>
        <taxon>Actinomycetes</taxon>
        <taxon>Mycobacteriales</taxon>
        <taxon>Nocardiaceae</taxon>
        <taxon>Nocardia</taxon>
    </lineage>
</organism>
<dbReference type="Pfam" id="PF01243">
    <property type="entry name" value="PNPOx_N"/>
    <property type="match status" value="1"/>
</dbReference>
<reference evidence="2 3" key="1">
    <citation type="submission" date="2018-05" db="EMBL/GenBank/DDBJ databases">
        <title>Genomic Encyclopedia of Type Strains, Phase IV (KMG-IV): sequencing the most valuable type-strain genomes for metagenomic binning, comparative biology and taxonomic classification.</title>
        <authorList>
            <person name="Goeker M."/>
        </authorList>
    </citation>
    <scope>NUCLEOTIDE SEQUENCE [LARGE SCALE GENOMIC DNA]</scope>
    <source>
        <strain evidence="2 3">DSM 44704</strain>
    </source>
</reference>
<name>A0A318JMT4_9NOCA</name>
<dbReference type="RefSeq" id="WP_051186844.1">
    <property type="nucleotide sequence ID" value="NZ_QJKF01000021.1"/>
</dbReference>
<dbReference type="InterPro" id="IPR012349">
    <property type="entry name" value="Split_barrel_FMN-bd"/>
</dbReference>
<sequence length="163" mass="18204">MTVDNSTTEPVPLPLPRSLEQRRADALDRLGTSHQMWLATAGKNDGPHLIPVAYIWNTNALTTATFERSRTVANLRTIPRARVAIGDTADLIMIDAAASFIPVDAIDPAAADRYAQVSHDPRSMPGFIYIQLVPQRIQVWNGFHEFTERTVMAEGRWLDRPID</sequence>
<keyword evidence="3" id="KW-1185">Reference proteome</keyword>
<gene>
    <name evidence="2" type="ORF">DFR70_12177</name>
</gene>
<dbReference type="Gene3D" id="2.30.110.10">
    <property type="entry name" value="Electron Transport, Fmn-binding Protein, Chain A"/>
    <property type="match status" value="1"/>
</dbReference>
<dbReference type="Proteomes" id="UP000247569">
    <property type="component" value="Unassembled WGS sequence"/>
</dbReference>
<protein>
    <submittedName>
        <fullName evidence="2">General stress protein 26</fullName>
    </submittedName>
</protein>
<dbReference type="EMBL" id="QJKF01000021">
    <property type="protein sequence ID" value="PXX55608.1"/>
    <property type="molecule type" value="Genomic_DNA"/>
</dbReference>
<dbReference type="SUPFAM" id="SSF50475">
    <property type="entry name" value="FMN-binding split barrel"/>
    <property type="match status" value="1"/>
</dbReference>
<dbReference type="OrthoDB" id="3627463at2"/>
<proteinExistence type="predicted"/>
<dbReference type="AlphaFoldDB" id="A0A318JMT4"/>